<gene>
    <name evidence="1" type="ORF">EKO24_006525</name>
</gene>
<proteinExistence type="predicted"/>
<keyword evidence="2" id="KW-1185">Reference proteome</keyword>
<evidence type="ECO:0000313" key="1">
    <source>
        <dbReference type="EMBL" id="TRW99831.1"/>
    </source>
</evidence>
<dbReference type="EMBL" id="RYFG02000051">
    <property type="protein sequence ID" value="TRW99831.1"/>
    <property type="molecule type" value="Genomic_DNA"/>
</dbReference>
<comment type="caution">
    <text evidence="1">The sequence shown here is derived from an EMBL/GenBank/DDBJ whole genome shotgun (WGS) entry which is preliminary data.</text>
</comment>
<organism evidence="1 2">
    <name type="scientific">Candidatus Methylobacter oryzae</name>
    <dbReference type="NCBI Taxonomy" id="2497749"/>
    <lineage>
        <taxon>Bacteria</taxon>
        <taxon>Pseudomonadati</taxon>
        <taxon>Pseudomonadota</taxon>
        <taxon>Gammaproteobacteria</taxon>
        <taxon>Methylococcales</taxon>
        <taxon>Methylococcaceae</taxon>
        <taxon>Methylobacter</taxon>
    </lineage>
</organism>
<sequence>MRMNVMGWKHSKGDFNGNSYDYVTLYCVAKMEQKDTQRGAAGIDMRGDPSLVEKLKKIEFNAIIPLEVETEARAIGKGNFVETVVNVSPVQVNKQPG</sequence>
<dbReference type="RefSeq" id="WP_127027404.1">
    <property type="nucleotide sequence ID" value="NZ_RYFG02000051.1"/>
</dbReference>
<accession>A0ABY3CCQ4</accession>
<name>A0ABY3CCQ4_9GAMM</name>
<protein>
    <submittedName>
        <fullName evidence="1">Uncharacterized protein</fullName>
    </submittedName>
</protein>
<evidence type="ECO:0000313" key="2">
    <source>
        <dbReference type="Proteomes" id="UP000733744"/>
    </source>
</evidence>
<dbReference type="Proteomes" id="UP000733744">
    <property type="component" value="Unassembled WGS sequence"/>
</dbReference>
<reference evidence="1 2" key="1">
    <citation type="journal article" date="2019" name="Antonie Van Leeuwenhoek">
        <title>Description of 'Ca. Methylobacter oryzae' KRF1, a novel species from the environmentally important Methylobacter clade 2.</title>
        <authorList>
            <person name="Khatri K."/>
            <person name="Mohite J.A."/>
            <person name="Pandit P.S."/>
            <person name="Bahulikar R."/>
            <person name="Rahalkar M.C."/>
        </authorList>
    </citation>
    <scope>NUCLEOTIDE SEQUENCE [LARGE SCALE GENOMIC DNA]</scope>
    <source>
        <strain evidence="1 2">KRF1</strain>
    </source>
</reference>